<dbReference type="EMBL" id="JBHTLP010000007">
    <property type="protein sequence ID" value="MFD1141190.1"/>
    <property type="molecule type" value="Genomic_DNA"/>
</dbReference>
<dbReference type="Proteomes" id="UP001597116">
    <property type="component" value="Unassembled WGS sequence"/>
</dbReference>
<keyword evidence="2" id="KW-1185">Reference proteome</keyword>
<accession>A0ABW3QD06</accession>
<protein>
    <submittedName>
        <fullName evidence="1">Uncharacterized protein</fullName>
    </submittedName>
</protein>
<gene>
    <name evidence="1" type="ORF">ACFQ4C_08725</name>
</gene>
<organism evidence="1 2">
    <name type="scientific">Larkinella insperata</name>
    <dbReference type="NCBI Taxonomy" id="332158"/>
    <lineage>
        <taxon>Bacteria</taxon>
        <taxon>Pseudomonadati</taxon>
        <taxon>Bacteroidota</taxon>
        <taxon>Cytophagia</taxon>
        <taxon>Cytophagales</taxon>
        <taxon>Spirosomataceae</taxon>
        <taxon>Larkinella</taxon>
    </lineage>
</organism>
<proteinExistence type="predicted"/>
<dbReference type="RefSeq" id="WP_379884238.1">
    <property type="nucleotide sequence ID" value="NZ_JBHTLP010000007.1"/>
</dbReference>
<reference evidence="2" key="1">
    <citation type="journal article" date="2019" name="Int. J. Syst. Evol. Microbiol.">
        <title>The Global Catalogue of Microorganisms (GCM) 10K type strain sequencing project: providing services to taxonomists for standard genome sequencing and annotation.</title>
        <authorList>
            <consortium name="The Broad Institute Genomics Platform"/>
            <consortium name="The Broad Institute Genome Sequencing Center for Infectious Disease"/>
            <person name="Wu L."/>
            <person name="Ma J."/>
        </authorList>
    </citation>
    <scope>NUCLEOTIDE SEQUENCE [LARGE SCALE GENOMIC DNA]</scope>
    <source>
        <strain evidence="2">CCUG 55608</strain>
    </source>
</reference>
<sequence>MPPISIHYAPATVADGSAGCAGEALAMKEFGQVAIGTQLQFFHDVLMGRAGRQQPHGNEVGSQLTFQVLGQRVISTISPDALAIMTTPAIPAGSTSDCF</sequence>
<evidence type="ECO:0000313" key="2">
    <source>
        <dbReference type="Proteomes" id="UP001597116"/>
    </source>
</evidence>
<evidence type="ECO:0000313" key="1">
    <source>
        <dbReference type="EMBL" id="MFD1141190.1"/>
    </source>
</evidence>
<name>A0ABW3QD06_9BACT</name>
<comment type="caution">
    <text evidence="1">The sequence shown here is derived from an EMBL/GenBank/DDBJ whole genome shotgun (WGS) entry which is preliminary data.</text>
</comment>